<dbReference type="Pfam" id="PF10708">
    <property type="entry name" value="DUF2510"/>
    <property type="match status" value="1"/>
</dbReference>
<organism evidence="4 5">
    <name type="scientific">Mycobacterium basiliense</name>
    <dbReference type="NCBI Taxonomy" id="2094119"/>
    <lineage>
        <taxon>Bacteria</taxon>
        <taxon>Bacillati</taxon>
        <taxon>Actinomycetota</taxon>
        <taxon>Actinomycetes</taxon>
        <taxon>Mycobacteriales</taxon>
        <taxon>Mycobacteriaceae</taxon>
        <taxon>Mycobacterium</taxon>
    </lineage>
</organism>
<feature type="region of interest" description="Disordered" evidence="1">
    <location>
        <begin position="153"/>
        <end position="187"/>
    </location>
</feature>
<name>A0A447GHQ3_9MYCO</name>
<evidence type="ECO:0000313" key="5">
    <source>
        <dbReference type="Proteomes" id="UP000269998"/>
    </source>
</evidence>
<keyword evidence="5" id="KW-1185">Reference proteome</keyword>
<feature type="transmembrane region" description="Helical" evidence="2">
    <location>
        <begin position="80"/>
        <end position="102"/>
    </location>
</feature>
<evidence type="ECO:0000313" key="4">
    <source>
        <dbReference type="EMBL" id="VDM89984.1"/>
    </source>
</evidence>
<keyword evidence="2" id="KW-0472">Membrane</keyword>
<gene>
    <name evidence="4" type="ORF">MB901379_03575</name>
</gene>
<dbReference type="RefSeq" id="WP_162334401.1">
    <property type="nucleotide sequence ID" value="NZ_CBCSKE010000011.1"/>
</dbReference>
<proteinExistence type="predicted"/>
<dbReference type="KEGG" id="mbai:MB901379_03575"/>
<evidence type="ECO:0000259" key="3">
    <source>
        <dbReference type="Pfam" id="PF10708"/>
    </source>
</evidence>
<feature type="domain" description="DUF2510" evidence="3">
    <location>
        <begin position="7"/>
        <end position="35"/>
    </location>
</feature>
<evidence type="ECO:0000256" key="2">
    <source>
        <dbReference type="SAM" id="Phobius"/>
    </source>
</evidence>
<reference evidence="5" key="1">
    <citation type="submission" date="2018-02" db="EMBL/GenBank/DDBJ databases">
        <authorList>
            <person name="Seth-Smith MB H."/>
            <person name="Seth-Smith H."/>
        </authorList>
    </citation>
    <scope>NUCLEOTIDE SEQUENCE [LARGE SCALE GENOMIC DNA]</scope>
</reference>
<evidence type="ECO:0000256" key="1">
    <source>
        <dbReference type="SAM" id="MobiDB-lite"/>
    </source>
</evidence>
<dbReference type="EMBL" id="LR130759">
    <property type="protein sequence ID" value="VDM89984.1"/>
    <property type="molecule type" value="Genomic_DNA"/>
</dbReference>
<dbReference type="AlphaFoldDB" id="A0A447GHQ3"/>
<dbReference type="Proteomes" id="UP000269998">
    <property type="component" value="Chromosome"/>
</dbReference>
<keyword evidence="2" id="KW-1133">Transmembrane helix</keyword>
<protein>
    <recommendedName>
        <fullName evidence="3">DUF2510 domain-containing protein</fullName>
    </recommendedName>
</protein>
<sequence>MTQSIPPGWYPESPGATMVRYWNGQGWTVHRAPAPVYRDSDLDLARRLGGLISAHPGKAVFVLFFVPFAFWIGVAGGWQALLGLAFLVALVGVPAGLIMLAVRQTRQHREYRARVRRYEAGLAARADREHQAMLRGDLDAGVFGAFQPELSGQPPQLPDAEQMRQSAWQPDLPDQQPVRPDNPAPWHVVTQWPTRQFQIGGS</sequence>
<accession>A0A447GHQ3</accession>
<dbReference type="InterPro" id="IPR018929">
    <property type="entry name" value="DUF2510"/>
</dbReference>
<feature type="transmembrane region" description="Helical" evidence="2">
    <location>
        <begin position="56"/>
        <end position="74"/>
    </location>
</feature>
<keyword evidence="2" id="KW-0812">Transmembrane</keyword>